<dbReference type="eggNOG" id="ENOG502QTBJ">
    <property type="taxonomic scope" value="Eukaryota"/>
</dbReference>
<dbReference type="PANTHER" id="PTHR33681:SF22">
    <property type="entry name" value="ALGINATE LYASE 2 DOMAIN-CONTAINING PROTEIN"/>
    <property type="match status" value="1"/>
</dbReference>
<protein>
    <recommendedName>
        <fullName evidence="1">Alginate lyase 2 domain-containing protein</fullName>
    </recommendedName>
</protein>
<dbReference type="Pfam" id="PF08787">
    <property type="entry name" value="Alginate_lyase2"/>
    <property type="match status" value="1"/>
</dbReference>
<dbReference type="InterPro" id="IPR013320">
    <property type="entry name" value="ConA-like_dom_sf"/>
</dbReference>
<dbReference type="OMA" id="SHGCPEC"/>
<accession>M7YU54</accession>
<evidence type="ECO:0000313" key="2">
    <source>
        <dbReference type="EMBL" id="EMS51052.1"/>
    </source>
</evidence>
<dbReference type="EMBL" id="KD224518">
    <property type="protein sequence ID" value="EMS51052.1"/>
    <property type="molecule type" value="Genomic_DNA"/>
</dbReference>
<proteinExistence type="predicted"/>
<dbReference type="STRING" id="4572.M7YU54"/>
<feature type="domain" description="Alginate lyase 2" evidence="1">
    <location>
        <begin position="39"/>
        <end position="197"/>
    </location>
</feature>
<organism evidence="2">
    <name type="scientific">Triticum urartu</name>
    <name type="common">Red wild einkorn</name>
    <name type="synonym">Crithodium urartu</name>
    <dbReference type="NCBI Taxonomy" id="4572"/>
    <lineage>
        <taxon>Eukaryota</taxon>
        <taxon>Viridiplantae</taxon>
        <taxon>Streptophyta</taxon>
        <taxon>Embryophyta</taxon>
        <taxon>Tracheophyta</taxon>
        <taxon>Spermatophyta</taxon>
        <taxon>Magnoliopsida</taxon>
        <taxon>Liliopsida</taxon>
        <taxon>Poales</taxon>
        <taxon>Poaceae</taxon>
        <taxon>BOP clade</taxon>
        <taxon>Pooideae</taxon>
        <taxon>Triticodae</taxon>
        <taxon>Triticeae</taxon>
        <taxon>Triticinae</taxon>
        <taxon>Triticum</taxon>
    </lineage>
</organism>
<dbReference type="Gene3D" id="2.60.120.200">
    <property type="match status" value="1"/>
</dbReference>
<dbReference type="SUPFAM" id="SSF49899">
    <property type="entry name" value="Concanavalin A-like lectins/glucanases"/>
    <property type="match status" value="1"/>
</dbReference>
<evidence type="ECO:0000259" key="1">
    <source>
        <dbReference type="Pfam" id="PF08787"/>
    </source>
</evidence>
<dbReference type="AlphaFoldDB" id="M7YU54"/>
<dbReference type="PANTHER" id="PTHR33681">
    <property type="entry name" value="BINDING PROTEIN, PUTATIVE, EXPRESSED-RELATED"/>
    <property type="match status" value="1"/>
</dbReference>
<gene>
    <name evidence="2" type="ORF">TRIUR3_10749</name>
</gene>
<sequence>MASHTTFSWITLYLLAVLLAPASAQDPTAGFTAVSLSESNFQLQKPYNMPSSARYSFDGMVRRMWVLSSDEPFSPQSDTKPRTEMRMTGSVYVPSGTSGVSIMQVFGGGETATTLMLHVYDGALRYYNQKPVEDNVYDRWLRVNVIHDVGASRLTVFVDGENKLSVAGRGGSSHYFKFGVYTQRDASSRMESRWKNVVKQTKQPFGLGITQVFYGWKVPVVSHGCPECRCMGALYQGMMYILHHMAA</sequence>
<dbReference type="InterPro" id="IPR014895">
    <property type="entry name" value="Alginate_lyase_2"/>
</dbReference>
<reference evidence="2" key="1">
    <citation type="journal article" date="2013" name="Nature">
        <title>Draft genome of the wheat A-genome progenitor Triticum urartu.</title>
        <authorList>
            <person name="Ling H.Q."/>
            <person name="Zhao S."/>
            <person name="Liu D."/>
            <person name="Wang J."/>
            <person name="Sun H."/>
            <person name="Zhang C."/>
            <person name="Fan H."/>
            <person name="Li D."/>
            <person name="Dong L."/>
            <person name="Tao Y."/>
            <person name="Gao C."/>
            <person name="Wu H."/>
            <person name="Li Y."/>
            <person name="Cui Y."/>
            <person name="Guo X."/>
            <person name="Zheng S."/>
            <person name="Wang B."/>
            <person name="Yu K."/>
            <person name="Liang Q."/>
            <person name="Yang W."/>
            <person name="Lou X."/>
            <person name="Chen J."/>
            <person name="Feng M."/>
            <person name="Jian J."/>
            <person name="Zhang X."/>
            <person name="Luo G."/>
            <person name="Jiang Y."/>
            <person name="Liu J."/>
            <person name="Wang Z."/>
            <person name="Sha Y."/>
            <person name="Zhang B."/>
            <person name="Wu H."/>
            <person name="Tang D."/>
            <person name="Shen Q."/>
            <person name="Xue P."/>
            <person name="Zou S."/>
            <person name="Wang X."/>
            <person name="Liu X."/>
            <person name="Wang F."/>
            <person name="Yang Y."/>
            <person name="An X."/>
            <person name="Dong Z."/>
            <person name="Zhang K."/>
            <person name="Zhang X."/>
            <person name="Luo M.C."/>
            <person name="Dvorak J."/>
            <person name="Tong Y."/>
            <person name="Wang J."/>
            <person name="Yang H."/>
            <person name="Li Z."/>
            <person name="Wang D."/>
            <person name="Zhang A."/>
            <person name="Wang J."/>
        </authorList>
    </citation>
    <scope>NUCLEOTIDE SEQUENCE</scope>
</reference>
<name>M7YU54_TRIUA</name>